<evidence type="ECO:0000313" key="4">
    <source>
        <dbReference type="EMBL" id="GAH76094.1"/>
    </source>
</evidence>
<dbReference type="GO" id="GO:0006006">
    <property type="term" value="P:glucose metabolic process"/>
    <property type="evidence" value="ECO:0007669"/>
    <property type="project" value="TreeGrafter"/>
</dbReference>
<proteinExistence type="inferred from homology"/>
<dbReference type="GO" id="GO:0030246">
    <property type="term" value="F:carbohydrate binding"/>
    <property type="evidence" value="ECO:0007669"/>
    <property type="project" value="InterPro"/>
</dbReference>
<dbReference type="Pfam" id="PF01263">
    <property type="entry name" value="Aldose_epim"/>
    <property type="match status" value="1"/>
</dbReference>
<evidence type="ECO:0008006" key="5">
    <source>
        <dbReference type="Google" id="ProtNLM"/>
    </source>
</evidence>
<keyword evidence="3" id="KW-0119">Carbohydrate metabolism</keyword>
<name>X1JCL5_9ZZZZ</name>
<dbReference type="InterPro" id="IPR011013">
    <property type="entry name" value="Gal_mutarotase_sf_dom"/>
</dbReference>
<dbReference type="GO" id="GO:0005737">
    <property type="term" value="C:cytoplasm"/>
    <property type="evidence" value="ECO:0007669"/>
    <property type="project" value="TreeGrafter"/>
</dbReference>
<organism evidence="4">
    <name type="scientific">marine sediment metagenome</name>
    <dbReference type="NCBI Taxonomy" id="412755"/>
    <lineage>
        <taxon>unclassified sequences</taxon>
        <taxon>metagenomes</taxon>
        <taxon>ecological metagenomes</taxon>
    </lineage>
</organism>
<dbReference type="GO" id="GO:0033499">
    <property type="term" value="P:galactose catabolic process via UDP-galactose, Leloir pathway"/>
    <property type="evidence" value="ECO:0007669"/>
    <property type="project" value="TreeGrafter"/>
</dbReference>
<dbReference type="EMBL" id="BARU01027748">
    <property type="protein sequence ID" value="GAH76094.1"/>
    <property type="molecule type" value="Genomic_DNA"/>
</dbReference>
<comment type="caution">
    <text evidence="4">The sequence shown here is derived from an EMBL/GenBank/DDBJ whole genome shotgun (WGS) entry which is preliminary data.</text>
</comment>
<reference evidence="4" key="1">
    <citation type="journal article" date="2014" name="Front. Microbiol.">
        <title>High frequency of phylogenetically diverse reductive dehalogenase-homologous genes in deep subseafloor sedimentary metagenomes.</title>
        <authorList>
            <person name="Kawai M."/>
            <person name="Futagami T."/>
            <person name="Toyoda A."/>
            <person name="Takaki Y."/>
            <person name="Nishi S."/>
            <person name="Hori S."/>
            <person name="Arai W."/>
            <person name="Tsubouchi T."/>
            <person name="Morono Y."/>
            <person name="Uchiyama I."/>
            <person name="Ito T."/>
            <person name="Fujiyama A."/>
            <person name="Inagaki F."/>
            <person name="Takami H."/>
        </authorList>
    </citation>
    <scope>NUCLEOTIDE SEQUENCE</scope>
    <source>
        <strain evidence="4">Expedition CK06-06</strain>
    </source>
</reference>
<dbReference type="CDD" id="cd09019">
    <property type="entry name" value="galactose_mutarotase_like"/>
    <property type="match status" value="1"/>
</dbReference>
<dbReference type="AlphaFoldDB" id="X1JCL5"/>
<evidence type="ECO:0000256" key="1">
    <source>
        <dbReference type="ARBA" id="ARBA00006206"/>
    </source>
</evidence>
<feature type="non-terminal residue" evidence="4">
    <location>
        <position position="1"/>
    </location>
</feature>
<dbReference type="InterPro" id="IPR014718">
    <property type="entry name" value="GH-type_carb-bd"/>
</dbReference>
<gene>
    <name evidence="4" type="ORF">S03H2_44384</name>
</gene>
<protein>
    <recommendedName>
        <fullName evidence="5">Aldose 1-epimerase</fullName>
    </recommendedName>
</protein>
<dbReference type="InterPro" id="IPR008183">
    <property type="entry name" value="Aldose_1/G6P_1-epimerase"/>
</dbReference>
<dbReference type="PANTHER" id="PTHR10091">
    <property type="entry name" value="ALDOSE-1-EPIMERASE"/>
    <property type="match status" value="1"/>
</dbReference>
<dbReference type="InterPro" id="IPR047215">
    <property type="entry name" value="Galactose_mutarotase-like"/>
</dbReference>
<keyword evidence="2" id="KW-0413">Isomerase</keyword>
<comment type="similarity">
    <text evidence="1">Belongs to the aldose epimerase family.</text>
</comment>
<sequence>VLWSGEEIMEGMEVGVRLEYLSKDGEEGYPGNLNCIVEYTLDEDNSLAIRFEATTDKTTLVNFTHHSYFNLSGAGSGSILDHLLRINADRYTPADDDLIPVGEIAEVKGLPVDFTRERSIGSRFDEMQLAKFSGYDLNYVVNHSSEAALALAATVRDTSSGRVMEVFTTQPCMHFYTSNFLSGEPGKWGIPYQQYGALCLEPQGFPDAPHHEDFQSIVLEKGETYEQKIVYHFSVEDE</sequence>
<evidence type="ECO:0000256" key="3">
    <source>
        <dbReference type="ARBA" id="ARBA00023277"/>
    </source>
</evidence>
<accession>X1JCL5</accession>
<dbReference type="GO" id="GO:0004034">
    <property type="term" value="F:aldose 1-epimerase activity"/>
    <property type="evidence" value="ECO:0007669"/>
    <property type="project" value="TreeGrafter"/>
</dbReference>
<dbReference type="Gene3D" id="2.70.98.10">
    <property type="match status" value="1"/>
</dbReference>
<dbReference type="SUPFAM" id="SSF74650">
    <property type="entry name" value="Galactose mutarotase-like"/>
    <property type="match status" value="1"/>
</dbReference>
<dbReference type="PANTHER" id="PTHR10091:SF0">
    <property type="entry name" value="GALACTOSE MUTAROTASE"/>
    <property type="match status" value="1"/>
</dbReference>
<evidence type="ECO:0000256" key="2">
    <source>
        <dbReference type="ARBA" id="ARBA00023235"/>
    </source>
</evidence>